<dbReference type="WBParaSite" id="ACOC_0000068401-mRNA-1">
    <property type="protein sequence ID" value="ACOC_0000068401-mRNA-1"/>
    <property type="gene ID" value="ACOC_0000068401"/>
</dbReference>
<dbReference type="STRING" id="334426.A0A0R3PAR3"/>
<dbReference type="InterPro" id="IPR011993">
    <property type="entry name" value="PH-like_dom_sf"/>
</dbReference>
<dbReference type="AlphaFoldDB" id="A0A0R3PAR3"/>
<dbReference type="EMBL" id="UYYA01000078">
    <property type="protein sequence ID" value="VDM52270.1"/>
    <property type="molecule type" value="Genomic_DNA"/>
</dbReference>
<sequence length="269" mass="30615">MRVLRFACLSAISIDFCHSNHPSVPLTNALLPGKDNSAFVPHYRHLRSRVLQISQQRCGCISLSTLPRNYSRQKAKRYNIVILETVERAFPKRVINSDRFILCSPSFFRTLHFICKYGGSCFTWKKALIESQSTGMLQEYIHVWLYEEEYVPPKVEVVENEEADAVFSTRCSVFKLVDKQYSKVGIGMLHLKEVDGKKSVLVRAATAIGTVWINALMNKAMKVSKVDEKGEKIRLTYPASEEEISTYIIRFPSAKEASRIVEDIEAAAK</sequence>
<dbReference type="Proteomes" id="UP000267027">
    <property type="component" value="Unassembled WGS sequence"/>
</dbReference>
<reference evidence="4" key="1">
    <citation type="submission" date="2017-02" db="UniProtKB">
        <authorList>
            <consortium name="WormBaseParasite"/>
        </authorList>
    </citation>
    <scope>IDENTIFICATION</scope>
</reference>
<dbReference type="Gene3D" id="2.30.29.30">
    <property type="entry name" value="Pleckstrin-homology domain (PH domain)/Phosphotyrosine-binding domain (PTB)"/>
    <property type="match status" value="1"/>
</dbReference>
<feature type="domain" description="RanBD1" evidence="1">
    <location>
        <begin position="147"/>
        <end position="264"/>
    </location>
</feature>
<evidence type="ECO:0000259" key="1">
    <source>
        <dbReference type="SMART" id="SM00160"/>
    </source>
</evidence>
<dbReference type="SMART" id="SM00160">
    <property type="entry name" value="RanBD"/>
    <property type="match status" value="1"/>
</dbReference>
<proteinExistence type="predicted"/>
<dbReference type="OrthoDB" id="10062131at2759"/>
<organism evidence="4">
    <name type="scientific">Angiostrongylus costaricensis</name>
    <name type="common">Nematode worm</name>
    <dbReference type="NCBI Taxonomy" id="334426"/>
    <lineage>
        <taxon>Eukaryota</taxon>
        <taxon>Metazoa</taxon>
        <taxon>Ecdysozoa</taxon>
        <taxon>Nematoda</taxon>
        <taxon>Chromadorea</taxon>
        <taxon>Rhabditida</taxon>
        <taxon>Rhabditina</taxon>
        <taxon>Rhabditomorpha</taxon>
        <taxon>Strongyloidea</taxon>
        <taxon>Metastrongylidae</taxon>
        <taxon>Angiostrongylus</taxon>
    </lineage>
</organism>
<evidence type="ECO:0000313" key="2">
    <source>
        <dbReference type="EMBL" id="VDM52270.1"/>
    </source>
</evidence>
<dbReference type="SUPFAM" id="SSF50729">
    <property type="entry name" value="PH domain-like"/>
    <property type="match status" value="1"/>
</dbReference>
<evidence type="ECO:0000313" key="3">
    <source>
        <dbReference type="Proteomes" id="UP000267027"/>
    </source>
</evidence>
<name>A0A0R3PAR3_ANGCS</name>
<keyword evidence="3" id="KW-1185">Reference proteome</keyword>
<evidence type="ECO:0000313" key="4">
    <source>
        <dbReference type="WBParaSite" id="ACOC_0000068401-mRNA-1"/>
    </source>
</evidence>
<gene>
    <name evidence="2" type="ORF">ACOC_LOCUS685</name>
</gene>
<reference evidence="2 3" key="2">
    <citation type="submission" date="2018-11" db="EMBL/GenBank/DDBJ databases">
        <authorList>
            <consortium name="Pathogen Informatics"/>
        </authorList>
    </citation>
    <scope>NUCLEOTIDE SEQUENCE [LARGE SCALE GENOMIC DNA]</scope>
    <source>
        <strain evidence="2 3">Costa Rica</strain>
    </source>
</reference>
<dbReference type="Pfam" id="PF00638">
    <property type="entry name" value="Ran_BP1"/>
    <property type="match status" value="1"/>
</dbReference>
<dbReference type="InterPro" id="IPR000156">
    <property type="entry name" value="Ran_bind_dom"/>
</dbReference>
<protein>
    <submittedName>
        <fullName evidence="4">RanBD1 domain-containing protein</fullName>
    </submittedName>
</protein>
<accession>A0A0R3PAR3</accession>